<protein>
    <recommendedName>
        <fullName evidence="1">Reverse transcriptase domain-containing protein</fullName>
    </recommendedName>
</protein>
<dbReference type="STRING" id="105785.A0A2J7QHP1"/>
<name>A0A2J7QHP1_9NEOP</name>
<dbReference type="InParanoid" id="A0A2J7QHP1"/>
<gene>
    <name evidence="2" type="ORF">B7P43_G12263</name>
</gene>
<dbReference type="EMBL" id="NEVH01013973">
    <property type="protein sequence ID" value="PNF28089.1"/>
    <property type="molecule type" value="Genomic_DNA"/>
</dbReference>
<proteinExistence type="predicted"/>
<dbReference type="SUPFAM" id="SSF56672">
    <property type="entry name" value="DNA/RNA polymerases"/>
    <property type="match status" value="1"/>
</dbReference>
<dbReference type="GO" id="GO:0071897">
    <property type="term" value="P:DNA biosynthetic process"/>
    <property type="evidence" value="ECO:0007669"/>
    <property type="project" value="UniProtKB-ARBA"/>
</dbReference>
<evidence type="ECO:0000313" key="2">
    <source>
        <dbReference type="EMBL" id="PNF28089.1"/>
    </source>
</evidence>
<evidence type="ECO:0000259" key="1">
    <source>
        <dbReference type="Pfam" id="PF00078"/>
    </source>
</evidence>
<dbReference type="InterPro" id="IPR043502">
    <property type="entry name" value="DNA/RNA_pol_sf"/>
</dbReference>
<sequence length="249" mass="29102">MNSKNKNIRDLYRGINDFKRGYRPSSNLVKDENGDLLADSHNILNRWRNYFSQLLNVHRVSAVRHIEIHTAELTVPDLRPFEVESAIENLKSYKSPGSDQISAELTQAGGEILRSKIHKLITSIWNMEELPDQWTESIIVPVHKKGDKTDRSNYRGISLLSTSYKILSNILLSRLSPYLVEIIRDQQCGFRRNRSTTDQIFYILQIMELEKMRDFKKSYDSVRREVLYNILIEFGVPMKLVRLIKMCLL</sequence>
<dbReference type="PANTHER" id="PTHR19446">
    <property type="entry name" value="REVERSE TRANSCRIPTASES"/>
    <property type="match status" value="1"/>
</dbReference>
<accession>A0A2J7QHP1</accession>
<evidence type="ECO:0000313" key="3">
    <source>
        <dbReference type="Proteomes" id="UP000235965"/>
    </source>
</evidence>
<reference evidence="2 3" key="1">
    <citation type="submission" date="2017-12" db="EMBL/GenBank/DDBJ databases">
        <title>Hemimetabolous genomes reveal molecular basis of termite eusociality.</title>
        <authorList>
            <person name="Harrison M.C."/>
            <person name="Jongepier E."/>
            <person name="Robertson H.M."/>
            <person name="Arning N."/>
            <person name="Bitard-Feildel T."/>
            <person name="Chao H."/>
            <person name="Childers C.P."/>
            <person name="Dinh H."/>
            <person name="Doddapaneni H."/>
            <person name="Dugan S."/>
            <person name="Gowin J."/>
            <person name="Greiner C."/>
            <person name="Han Y."/>
            <person name="Hu H."/>
            <person name="Hughes D.S.T."/>
            <person name="Huylmans A.-K."/>
            <person name="Kemena C."/>
            <person name="Kremer L.P.M."/>
            <person name="Lee S.L."/>
            <person name="Lopez-Ezquerra A."/>
            <person name="Mallet L."/>
            <person name="Monroy-Kuhn J.M."/>
            <person name="Moser A."/>
            <person name="Murali S.C."/>
            <person name="Muzny D.M."/>
            <person name="Otani S."/>
            <person name="Piulachs M.-D."/>
            <person name="Poelchau M."/>
            <person name="Qu J."/>
            <person name="Schaub F."/>
            <person name="Wada-Katsumata A."/>
            <person name="Worley K.C."/>
            <person name="Xie Q."/>
            <person name="Ylla G."/>
            <person name="Poulsen M."/>
            <person name="Gibbs R.A."/>
            <person name="Schal C."/>
            <person name="Richards S."/>
            <person name="Belles X."/>
            <person name="Korb J."/>
            <person name="Bornberg-Bauer E."/>
        </authorList>
    </citation>
    <scope>NUCLEOTIDE SEQUENCE [LARGE SCALE GENOMIC DNA]</scope>
    <source>
        <tissue evidence="2">Whole body</tissue>
    </source>
</reference>
<feature type="domain" description="Reverse transcriptase" evidence="1">
    <location>
        <begin position="144"/>
        <end position="246"/>
    </location>
</feature>
<organism evidence="2 3">
    <name type="scientific">Cryptotermes secundus</name>
    <dbReference type="NCBI Taxonomy" id="105785"/>
    <lineage>
        <taxon>Eukaryota</taxon>
        <taxon>Metazoa</taxon>
        <taxon>Ecdysozoa</taxon>
        <taxon>Arthropoda</taxon>
        <taxon>Hexapoda</taxon>
        <taxon>Insecta</taxon>
        <taxon>Pterygota</taxon>
        <taxon>Neoptera</taxon>
        <taxon>Polyneoptera</taxon>
        <taxon>Dictyoptera</taxon>
        <taxon>Blattodea</taxon>
        <taxon>Blattoidea</taxon>
        <taxon>Termitoidae</taxon>
        <taxon>Kalotermitidae</taxon>
        <taxon>Cryptotermitinae</taxon>
        <taxon>Cryptotermes</taxon>
    </lineage>
</organism>
<keyword evidence="3" id="KW-1185">Reference proteome</keyword>
<dbReference type="Proteomes" id="UP000235965">
    <property type="component" value="Unassembled WGS sequence"/>
</dbReference>
<dbReference type="Pfam" id="PF00078">
    <property type="entry name" value="RVT_1"/>
    <property type="match status" value="1"/>
</dbReference>
<dbReference type="InterPro" id="IPR000477">
    <property type="entry name" value="RT_dom"/>
</dbReference>
<dbReference type="AlphaFoldDB" id="A0A2J7QHP1"/>
<dbReference type="CDD" id="cd01650">
    <property type="entry name" value="RT_nLTR_like"/>
    <property type="match status" value="1"/>
</dbReference>
<comment type="caution">
    <text evidence="2">The sequence shown here is derived from an EMBL/GenBank/DDBJ whole genome shotgun (WGS) entry which is preliminary data.</text>
</comment>